<feature type="compositionally biased region" description="Basic and acidic residues" evidence="1">
    <location>
        <begin position="331"/>
        <end position="341"/>
    </location>
</feature>
<dbReference type="Gene3D" id="3.10.450.50">
    <property type="match status" value="1"/>
</dbReference>
<comment type="caution">
    <text evidence="2">The sequence shown here is derived from an EMBL/GenBank/DDBJ whole genome shotgun (WGS) entry which is preliminary data.</text>
</comment>
<protein>
    <recommendedName>
        <fullName evidence="4">NTF2-like protein</fullName>
    </recommendedName>
</protein>
<feature type="region of interest" description="Disordered" evidence="1">
    <location>
        <begin position="404"/>
        <end position="513"/>
    </location>
</feature>
<accession>A0A9P1H783</accession>
<dbReference type="OrthoDB" id="1162399at2759"/>
<feature type="compositionally biased region" description="Basic and acidic residues" evidence="1">
    <location>
        <begin position="289"/>
        <end position="299"/>
    </location>
</feature>
<proteinExistence type="predicted"/>
<reference evidence="2" key="1">
    <citation type="submission" date="2022-11" db="EMBL/GenBank/DDBJ databases">
        <authorList>
            <person name="Scott C."/>
            <person name="Bruce N."/>
        </authorList>
    </citation>
    <scope>NUCLEOTIDE SEQUENCE</scope>
</reference>
<feature type="compositionally biased region" description="Acidic residues" evidence="1">
    <location>
        <begin position="222"/>
        <end position="232"/>
    </location>
</feature>
<feature type="region of interest" description="Disordered" evidence="1">
    <location>
        <begin position="211"/>
        <end position="368"/>
    </location>
</feature>
<organism evidence="2 3">
    <name type="scientific">Parascedosporium putredinis</name>
    <dbReference type="NCBI Taxonomy" id="1442378"/>
    <lineage>
        <taxon>Eukaryota</taxon>
        <taxon>Fungi</taxon>
        <taxon>Dikarya</taxon>
        <taxon>Ascomycota</taxon>
        <taxon>Pezizomycotina</taxon>
        <taxon>Sordariomycetes</taxon>
        <taxon>Hypocreomycetidae</taxon>
        <taxon>Microascales</taxon>
        <taxon>Microascaceae</taxon>
        <taxon>Parascedosporium</taxon>
    </lineage>
</organism>
<evidence type="ECO:0000313" key="3">
    <source>
        <dbReference type="Proteomes" id="UP000838763"/>
    </source>
</evidence>
<dbReference type="Proteomes" id="UP000838763">
    <property type="component" value="Unassembled WGS sequence"/>
</dbReference>
<dbReference type="EMBL" id="CALLCH030000015">
    <property type="protein sequence ID" value="CAI4216676.1"/>
    <property type="molecule type" value="Genomic_DNA"/>
</dbReference>
<name>A0A9P1H783_9PEZI</name>
<keyword evidence="3" id="KW-1185">Reference proteome</keyword>
<evidence type="ECO:0008006" key="4">
    <source>
        <dbReference type="Google" id="ProtNLM"/>
    </source>
</evidence>
<feature type="compositionally biased region" description="Basic and acidic residues" evidence="1">
    <location>
        <begin position="359"/>
        <end position="368"/>
    </location>
</feature>
<sequence length="513" mass="56246">MASTYRQFLASPNSSLLAANASLHYITTTTTIRGATDIIKHLNTLRNQIKKGAEDFLDVIEGRNATAIQTKTTITFVLSGGPYLPGLDDNFLADREVHLPIMHIVAFDDQGKIAQIRQSWDQGALLKQIEVIGKTGRNWPIRDGSEQIKAITTCLSGGSQATTASAELPHRSRGNSTNALRDPYASLEIFGSRDPAADAAATKVISPYAGTRPRERSFNEILGDEPYDEDDGSPSRGRSQSPSKEQEEEEDGRERSRSQTQHIAPKAGSSKNFQPSRLFEVDEAEQDSPDAKPKNDRFYRPNPKRFQHFDFDGDDSRGAEEDVGAGTPGGDRSRSRSKHDSSWSFDDFVTPQKSGPAKGRRDAQHHFEYSEDGEAVMAGSGQAALGNITNTSLRDRKKTFDAQFTMTDEPEDELTPQPRKVSEDRKKAVKMMEANWAAVDVPPPRQNENLRETAPAPGRKLQNRGIVIAGDGMGSRKTGPGADRATEKKIHIGGDGMGGKKGTVRDWLLPEGE</sequence>
<dbReference type="InterPro" id="IPR032710">
    <property type="entry name" value="NTF2-like_dom_sf"/>
</dbReference>
<dbReference type="AlphaFoldDB" id="A0A9P1H783"/>
<dbReference type="SUPFAM" id="SSF54427">
    <property type="entry name" value="NTF2-like"/>
    <property type="match status" value="1"/>
</dbReference>
<evidence type="ECO:0000313" key="2">
    <source>
        <dbReference type="EMBL" id="CAI4216676.1"/>
    </source>
</evidence>
<evidence type="ECO:0000256" key="1">
    <source>
        <dbReference type="SAM" id="MobiDB-lite"/>
    </source>
</evidence>
<feature type="compositionally biased region" description="Basic and acidic residues" evidence="1">
    <location>
        <begin position="307"/>
        <end position="320"/>
    </location>
</feature>
<feature type="compositionally biased region" description="Low complexity" evidence="1">
    <location>
        <begin position="234"/>
        <end position="243"/>
    </location>
</feature>
<gene>
    <name evidence="2" type="ORF">PPNO1_LOCUS6325</name>
</gene>
<feature type="region of interest" description="Disordered" evidence="1">
    <location>
        <begin position="159"/>
        <end position="180"/>
    </location>
</feature>